<name>A0A939FZ32_9HYPH</name>
<feature type="domain" description="Tc1-like transposase DDE" evidence="1">
    <location>
        <begin position="149"/>
        <end position="289"/>
    </location>
</feature>
<evidence type="ECO:0000259" key="2">
    <source>
        <dbReference type="Pfam" id="PF13592"/>
    </source>
</evidence>
<keyword evidence="4" id="KW-1185">Reference proteome</keyword>
<dbReference type="SUPFAM" id="SSF46689">
    <property type="entry name" value="Homeodomain-like"/>
    <property type="match status" value="1"/>
</dbReference>
<dbReference type="InterPro" id="IPR009057">
    <property type="entry name" value="Homeodomain-like_sf"/>
</dbReference>
<organism evidence="3 4">
    <name type="scientific">Jiella flava</name>
    <dbReference type="NCBI Taxonomy" id="2816857"/>
    <lineage>
        <taxon>Bacteria</taxon>
        <taxon>Pseudomonadati</taxon>
        <taxon>Pseudomonadota</taxon>
        <taxon>Alphaproteobacteria</taxon>
        <taxon>Hyphomicrobiales</taxon>
        <taxon>Aurantimonadaceae</taxon>
        <taxon>Jiella</taxon>
    </lineage>
</organism>
<protein>
    <submittedName>
        <fullName evidence="3">IS630 family transposase</fullName>
    </submittedName>
</protein>
<dbReference type="InterPro" id="IPR038717">
    <property type="entry name" value="Tc1-like_DDE_dom"/>
</dbReference>
<dbReference type="PANTHER" id="PTHR46564">
    <property type="entry name" value="TRANSPOSASE"/>
    <property type="match status" value="1"/>
</dbReference>
<dbReference type="Gene3D" id="3.30.420.10">
    <property type="entry name" value="Ribonuclease H-like superfamily/Ribonuclease H"/>
    <property type="match status" value="1"/>
</dbReference>
<reference evidence="3" key="1">
    <citation type="submission" date="2021-03" db="EMBL/GenBank/DDBJ databases">
        <title>Whole genome sequence of Jiella sp. CQZ9-1.</title>
        <authorList>
            <person name="Tuo L."/>
        </authorList>
    </citation>
    <scope>NUCLEOTIDE SEQUENCE</scope>
    <source>
        <strain evidence="3">CQZ9-1</strain>
    </source>
</reference>
<evidence type="ECO:0000313" key="3">
    <source>
        <dbReference type="EMBL" id="MBO0662860.1"/>
    </source>
</evidence>
<accession>A0A939FZ32</accession>
<dbReference type="GO" id="GO:0003676">
    <property type="term" value="F:nucleic acid binding"/>
    <property type="evidence" value="ECO:0007669"/>
    <property type="project" value="InterPro"/>
</dbReference>
<feature type="domain" description="Winged helix-turn helix" evidence="2">
    <location>
        <begin position="82"/>
        <end position="118"/>
    </location>
</feature>
<sequence>MGKAVSSDLRLRIVRGIEAGSSRRAMAARFEVAPSTAVRVQARYAATGSVAPAKQGRPAGSGKLGPYQDAIIDKVKTKPDITMPDLAAWLEAQHGVTVDPSNLSKLLCRAGFTYKKTLLASEQGRCDVKAARREWRDRRQPFMRRQPGRLVFIDETSVKTNMTPLRGRSLQGERLRADAPFGRWQTQTFIAGLRCHDLIAPSVINGAMDGEAFDLYVRTQLAPCLSPGDVVIMDNLNVHKSPRAAEALAERGAWRLLLPKYSPDLNPIEMAFSKLKTLLRKAKARTSGDLWRALGDICALFQPDECWNYLKAAGYVAD</sequence>
<comment type="caution">
    <text evidence="3">The sequence shown here is derived from an EMBL/GenBank/DDBJ whole genome shotgun (WGS) entry which is preliminary data.</text>
</comment>
<proteinExistence type="predicted"/>
<dbReference type="InterPro" id="IPR025959">
    <property type="entry name" value="Winged_HTH_dom"/>
</dbReference>
<dbReference type="Pfam" id="PF13358">
    <property type="entry name" value="DDE_3"/>
    <property type="match status" value="1"/>
</dbReference>
<dbReference type="PANTHER" id="PTHR46564:SF1">
    <property type="entry name" value="TRANSPOSASE"/>
    <property type="match status" value="1"/>
</dbReference>
<dbReference type="InterPro" id="IPR047655">
    <property type="entry name" value="Transpos_IS630-like"/>
</dbReference>
<evidence type="ECO:0000259" key="1">
    <source>
        <dbReference type="Pfam" id="PF13358"/>
    </source>
</evidence>
<dbReference type="Proteomes" id="UP000664122">
    <property type="component" value="Unassembled WGS sequence"/>
</dbReference>
<dbReference type="Pfam" id="PF13592">
    <property type="entry name" value="HTH_33"/>
    <property type="match status" value="1"/>
</dbReference>
<evidence type="ECO:0000313" key="4">
    <source>
        <dbReference type="Proteomes" id="UP000664122"/>
    </source>
</evidence>
<dbReference type="EMBL" id="JAFMPP010000007">
    <property type="protein sequence ID" value="MBO0662860.1"/>
    <property type="molecule type" value="Genomic_DNA"/>
</dbReference>
<dbReference type="AlphaFoldDB" id="A0A939FZ32"/>
<dbReference type="NCBIfam" id="NF033545">
    <property type="entry name" value="transpos_IS630"/>
    <property type="match status" value="1"/>
</dbReference>
<dbReference type="InterPro" id="IPR036397">
    <property type="entry name" value="RNaseH_sf"/>
</dbReference>
<dbReference type="RefSeq" id="WP_207257653.1">
    <property type="nucleotide sequence ID" value="NZ_JAFMPP010000007.1"/>
</dbReference>
<gene>
    <name evidence="3" type="ORF">J1C48_09745</name>
</gene>